<dbReference type="RefSeq" id="WP_338604075.1">
    <property type="nucleotide sequence ID" value="NZ_CP146016.1"/>
</dbReference>
<dbReference type="EMBL" id="CP146016">
    <property type="protein sequence ID" value="WWQ61556.1"/>
    <property type="molecule type" value="Genomic_DNA"/>
</dbReference>
<evidence type="ECO:0000313" key="2">
    <source>
        <dbReference type="EMBL" id="WWQ61556.1"/>
    </source>
</evidence>
<keyword evidence="1" id="KW-0812">Transmembrane</keyword>
<keyword evidence="3" id="KW-1185">Reference proteome</keyword>
<dbReference type="InterPro" id="IPR009078">
    <property type="entry name" value="Ferritin-like_SF"/>
</dbReference>
<sequence>MDKYKLALLGEASASGLDKGFSIRYKFFEKSYENEISHWRYFQKYRRSIFEKPLYYAFILLGIIISVFGIKAVKRVNEIVERNAINFYKENFDVNDENIGRILRDEETHLSMSVDA</sequence>
<organism evidence="2 3">
    <name type="scientific">Sulfolobus tengchongensis</name>
    <dbReference type="NCBI Taxonomy" id="207809"/>
    <lineage>
        <taxon>Archaea</taxon>
        <taxon>Thermoproteota</taxon>
        <taxon>Thermoprotei</taxon>
        <taxon>Sulfolobales</taxon>
        <taxon>Sulfolobaceae</taxon>
        <taxon>Sulfolobus</taxon>
    </lineage>
</organism>
<name>A0AAX4L5L7_9CREN</name>
<keyword evidence="1" id="KW-0472">Membrane</keyword>
<evidence type="ECO:0000313" key="3">
    <source>
        <dbReference type="Proteomes" id="UP001432202"/>
    </source>
</evidence>
<evidence type="ECO:0000256" key="1">
    <source>
        <dbReference type="SAM" id="Phobius"/>
    </source>
</evidence>
<reference evidence="2 3" key="1">
    <citation type="submission" date="2024-02" db="EMBL/GenBank/DDBJ databases">
        <title>STSV induces naive adaptation in Sulfolobus.</title>
        <authorList>
            <person name="Xiang X."/>
            <person name="Song M."/>
        </authorList>
    </citation>
    <scope>NUCLEOTIDE SEQUENCE [LARGE SCALE GENOMIC DNA]</scope>
    <source>
        <strain evidence="2 3">RT2</strain>
    </source>
</reference>
<protein>
    <submittedName>
        <fullName evidence="2">Uncharacterized protein</fullName>
    </submittedName>
</protein>
<proteinExistence type="predicted"/>
<accession>A0AAX4L5L7</accession>
<feature type="transmembrane region" description="Helical" evidence="1">
    <location>
        <begin position="54"/>
        <end position="73"/>
    </location>
</feature>
<dbReference type="Proteomes" id="UP001432202">
    <property type="component" value="Chromosome"/>
</dbReference>
<keyword evidence="1" id="KW-1133">Transmembrane helix</keyword>
<dbReference type="GeneID" id="89336232"/>
<dbReference type="AlphaFoldDB" id="A0AAX4L5L7"/>
<dbReference type="SUPFAM" id="SSF47240">
    <property type="entry name" value="Ferritin-like"/>
    <property type="match status" value="1"/>
</dbReference>
<gene>
    <name evidence="2" type="ORF">V6M85_05650</name>
</gene>